<dbReference type="SUPFAM" id="SSF51316">
    <property type="entry name" value="Mss4-like"/>
    <property type="match status" value="1"/>
</dbReference>
<dbReference type="Gene3D" id="3.90.1590.10">
    <property type="entry name" value="glutathione-dependent formaldehyde- activating enzyme (gfa)"/>
    <property type="match status" value="1"/>
</dbReference>
<evidence type="ECO:0000313" key="7">
    <source>
        <dbReference type="Proteomes" id="UP000189800"/>
    </source>
</evidence>
<protein>
    <submittedName>
        <fullName evidence="6">Aldehyde-activating protein</fullName>
    </submittedName>
</protein>
<evidence type="ECO:0000313" key="6">
    <source>
        <dbReference type="EMBL" id="OOS25743.1"/>
    </source>
</evidence>
<organism evidence="6 7">
    <name type="scientific">Moraxella pluranimalium</name>
    <dbReference type="NCBI Taxonomy" id="470453"/>
    <lineage>
        <taxon>Bacteria</taxon>
        <taxon>Pseudomonadati</taxon>
        <taxon>Pseudomonadota</taxon>
        <taxon>Gammaproteobacteria</taxon>
        <taxon>Moraxellales</taxon>
        <taxon>Moraxellaceae</taxon>
        <taxon>Moraxella</taxon>
    </lineage>
</organism>
<dbReference type="Pfam" id="PF04828">
    <property type="entry name" value="GFA"/>
    <property type="match status" value="1"/>
</dbReference>
<feature type="domain" description="CENP-V/GFA" evidence="5">
    <location>
        <begin position="1"/>
        <end position="111"/>
    </location>
</feature>
<evidence type="ECO:0000259" key="5">
    <source>
        <dbReference type="PROSITE" id="PS51891"/>
    </source>
</evidence>
<sequence length="131" mass="14592">MKGQCLCQAVAIEVASNDELHACHCNHCRKWGGSAGFTVQAQGITTDNAQEIGTYQSSDWGTRNFCKICGTHLYFHQLGTDNYYLSAGLFDDVNFKLTSQIFIDKKACYYELANDTPKLTEAEFLEMVANS</sequence>
<name>A0A1T0CTS5_9GAMM</name>
<dbReference type="PANTHER" id="PTHR33337">
    <property type="entry name" value="GFA DOMAIN-CONTAINING PROTEIN"/>
    <property type="match status" value="1"/>
</dbReference>
<dbReference type="InterPro" id="IPR006913">
    <property type="entry name" value="CENP-V/GFA"/>
</dbReference>
<keyword evidence="2" id="KW-0479">Metal-binding</keyword>
<dbReference type="GO" id="GO:0016846">
    <property type="term" value="F:carbon-sulfur lyase activity"/>
    <property type="evidence" value="ECO:0007669"/>
    <property type="project" value="InterPro"/>
</dbReference>
<keyword evidence="7" id="KW-1185">Reference proteome</keyword>
<keyword evidence="3" id="KW-0862">Zinc</keyword>
<evidence type="ECO:0000256" key="2">
    <source>
        <dbReference type="ARBA" id="ARBA00022723"/>
    </source>
</evidence>
<evidence type="ECO:0000256" key="1">
    <source>
        <dbReference type="ARBA" id="ARBA00005495"/>
    </source>
</evidence>
<dbReference type="EMBL" id="MUYU01000006">
    <property type="protein sequence ID" value="OOS25743.1"/>
    <property type="molecule type" value="Genomic_DNA"/>
</dbReference>
<dbReference type="PROSITE" id="PS51891">
    <property type="entry name" value="CENP_V_GFA"/>
    <property type="match status" value="1"/>
</dbReference>
<accession>A0A1T0CTS5</accession>
<dbReference type="GO" id="GO:0046872">
    <property type="term" value="F:metal ion binding"/>
    <property type="evidence" value="ECO:0007669"/>
    <property type="project" value="UniProtKB-KW"/>
</dbReference>
<dbReference type="Proteomes" id="UP000189800">
    <property type="component" value="Unassembled WGS sequence"/>
</dbReference>
<dbReference type="PANTHER" id="PTHR33337:SF40">
    <property type="entry name" value="CENP-V_GFA DOMAIN-CONTAINING PROTEIN-RELATED"/>
    <property type="match status" value="1"/>
</dbReference>
<dbReference type="STRING" id="470453.B0680_02700"/>
<comment type="similarity">
    <text evidence="1">Belongs to the Gfa family.</text>
</comment>
<evidence type="ECO:0000256" key="4">
    <source>
        <dbReference type="ARBA" id="ARBA00023239"/>
    </source>
</evidence>
<evidence type="ECO:0000256" key="3">
    <source>
        <dbReference type="ARBA" id="ARBA00022833"/>
    </source>
</evidence>
<comment type="caution">
    <text evidence="6">The sequence shown here is derived from an EMBL/GenBank/DDBJ whole genome shotgun (WGS) entry which is preliminary data.</text>
</comment>
<dbReference type="OrthoDB" id="4188830at2"/>
<reference evidence="6 7" key="1">
    <citation type="submission" date="2017-02" db="EMBL/GenBank/DDBJ databases">
        <title>Draft genome sequence of Moraxella pluranimalium CCUG 54913T type strain.</title>
        <authorList>
            <person name="Salva-Serra F."/>
            <person name="Engstrom-Jakobsson H."/>
            <person name="Thorell K."/>
            <person name="Jaen-Luchoro D."/>
            <person name="Gonzales-Siles L."/>
            <person name="Karlsson R."/>
            <person name="Yazdan S."/>
            <person name="Boulund F."/>
            <person name="Johnning A."/>
            <person name="Engstrand L."/>
            <person name="Kristiansson E."/>
            <person name="Moore E."/>
        </authorList>
    </citation>
    <scope>NUCLEOTIDE SEQUENCE [LARGE SCALE GENOMIC DNA]</scope>
    <source>
        <strain evidence="6 7">CCUG 54913</strain>
    </source>
</reference>
<dbReference type="InterPro" id="IPR011057">
    <property type="entry name" value="Mss4-like_sf"/>
</dbReference>
<keyword evidence="4" id="KW-0456">Lyase</keyword>
<dbReference type="AlphaFoldDB" id="A0A1T0CTS5"/>
<dbReference type="RefSeq" id="WP_078253501.1">
    <property type="nucleotide sequence ID" value="NZ_MUYU01000006.1"/>
</dbReference>
<proteinExistence type="inferred from homology"/>
<gene>
    <name evidence="6" type="ORF">B0680_02700</name>
</gene>